<dbReference type="GO" id="GO:0020037">
    <property type="term" value="F:heme binding"/>
    <property type="evidence" value="ECO:0007669"/>
    <property type="project" value="InterPro"/>
</dbReference>
<sequence length="230" mass="25103">MRTVTEPVSPKVGLGVVHLFCKVTPLADAEAIAEAVQKAQAEGDQVVSVAILGHKADLAFMLVGSDLWSLRRFQAAVQNAGLDVVDSYVSLTELSEYAQGVPEPMRSARLTPELPPADKPAWCFYPMSKQRGDVHNWFTVPYDDRKEMMYEHGASGRTFAGRVIQVVTGSTGLDDYEWGVTLFATAPDDLKEVVYTMRFDKASALYGEFGAFYTGMVAPIGDVLSQLGID</sequence>
<protein>
    <submittedName>
        <fullName evidence="4">Unannotated protein</fullName>
    </submittedName>
</protein>
<dbReference type="Gene3D" id="3.30.70.1030">
    <property type="entry name" value="Apc35880, domain 1"/>
    <property type="match status" value="2"/>
</dbReference>
<dbReference type="GO" id="GO:0016491">
    <property type="term" value="F:oxidoreductase activity"/>
    <property type="evidence" value="ECO:0007669"/>
    <property type="project" value="InterPro"/>
</dbReference>
<reference evidence="4" key="1">
    <citation type="submission" date="2020-05" db="EMBL/GenBank/DDBJ databases">
        <authorList>
            <person name="Chiriac C."/>
            <person name="Salcher M."/>
            <person name="Ghai R."/>
            <person name="Kavagutti S V."/>
        </authorList>
    </citation>
    <scope>NUCLEOTIDE SEQUENCE</scope>
</reference>
<keyword evidence="3" id="KW-0408">Iron</keyword>
<dbReference type="GO" id="GO:0046872">
    <property type="term" value="F:metal ion binding"/>
    <property type="evidence" value="ECO:0007669"/>
    <property type="project" value="UniProtKB-KW"/>
</dbReference>
<name>A0A6J6IP26_9ZZZZ</name>
<gene>
    <name evidence="4" type="ORF">UFOPK1835_02166</name>
</gene>
<keyword evidence="1" id="KW-0349">Heme</keyword>
<dbReference type="InterPro" id="IPR010644">
    <property type="entry name" value="ChdC/CLD"/>
</dbReference>
<dbReference type="Pfam" id="PF06778">
    <property type="entry name" value="Chlor_dismutase"/>
    <property type="match status" value="1"/>
</dbReference>
<evidence type="ECO:0000313" key="4">
    <source>
        <dbReference type="EMBL" id="CAB4626397.1"/>
    </source>
</evidence>
<evidence type="ECO:0000256" key="2">
    <source>
        <dbReference type="ARBA" id="ARBA00022723"/>
    </source>
</evidence>
<dbReference type="SUPFAM" id="SSF54909">
    <property type="entry name" value="Dimeric alpha+beta barrel"/>
    <property type="match status" value="1"/>
</dbReference>
<accession>A0A6J6IP26</accession>
<evidence type="ECO:0000256" key="1">
    <source>
        <dbReference type="ARBA" id="ARBA00022617"/>
    </source>
</evidence>
<dbReference type="PANTHER" id="PTHR36843">
    <property type="entry name" value="HEME-DEPENDENT PEROXIDASE YWFI-RELATED"/>
    <property type="match status" value="1"/>
</dbReference>
<dbReference type="AlphaFoldDB" id="A0A6J6IP26"/>
<evidence type="ECO:0000256" key="3">
    <source>
        <dbReference type="ARBA" id="ARBA00023004"/>
    </source>
</evidence>
<organism evidence="4">
    <name type="scientific">freshwater metagenome</name>
    <dbReference type="NCBI Taxonomy" id="449393"/>
    <lineage>
        <taxon>unclassified sequences</taxon>
        <taxon>metagenomes</taxon>
        <taxon>ecological metagenomes</taxon>
    </lineage>
</organism>
<dbReference type="InterPro" id="IPR011008">
    <property type="entry name" value="Dimeric_a/b-barrel"/>
</dbReference>
<dbReference type="PANTHER" id="PTHR36843:SF1">
    <property type="entry name" value="COPROHEME DECARBOXYLASE"/>
    <property type="match status" value="1"/>
</dbReference>
<dbReference type="EMBL" id="CAEZUP010000156">
    <property type="protein sequence ID" value="CAB4626397.1"/>
    <property type="molecule type" value="Genomic_DNA"/>
</dbReference>
<proteinExistence type="predicted"/>
<keyword evidence="2" id="KW-0479">Metal-binding</keyword>